<evidence type="ECO:0000313" key="2">
    <source>
        <dbReference type="Proteomes" id="UP001448614"/>
    </source>
</evidence>
<name>A0ABV0GT86_PAENI</name>
<proteinExistence type="predicted"/>
<organism evidence="1 2">
    <name type="scientific">Paenarthrobacter nicotinovorans</name>
    <name type="common">Arthrobacter nicotinovorans</name>
    <dbReference type="NCBI Taxonomy" id="29320"/>
    <lineage>
        <taxon>Bacteria</taxon>
        <taxon>Bacillati</taxon>
        <taxon>Actinomycetota</taxon>
        <taxon>Actinomycetes</taxon>
        <taxon>Micrococcales</taxon>
        <taxon>Micrococcaceae</taxon>
        <taxon>Paenarthrobacter</taxon>
    </lineage>
</organism>
<sequence>MKRLSKNAQAFAGSAFAALFRAIKVVRPNRPNHPEGVHLVGTLERDGLPLRASGIPWMDMAGSNRVEARISRSLGMPGSFPDIIGLAVRFIEQDKRSDLLLASTGATGLGRFILRLRRDAASAVFTTMMPYKSEAGPVLIAARTIEGPPQLPAEPRAFRSHLGQHPWILELHHASPLGPWTRFGTLTLALADIHGSDTAERFDPVLNPLPTAGTYGWTKRLREPSYAVARRRVQDRELPDPLCRLRTGYSTLPGWKPGV</sequence>
<evidence type="ECO:0000313" key="1">
    <source>
        <dbReference type="EMBL" id="MEO3941751.1"/>
    </source>
</evidence>
<dbReference type="RefSeq" id="WP_238324936.1">
    <property type="nucleotide sequence ID" value="NZ_JBBMFV010000004.1"/>
</dbReference>
<comment type="caution">
    <text evidence="1">The sequence shown here is derived from an EMBL/GenBank/DDBJ whole genome shotgun (WGS) entry which is preliminary data.</text>
</comment>
<protein>
    <recommendedName>
        <fullName evidence="3">Phosphodiesterase</fullName>
    </recommendedName>
</protein>
<reference evidence="1 2" key="1">
    <citation type="journal article" date="2024" name="Appl. Microbiol. Biotechnol.">
        <title>Biosynthetic gene clusters with biotechnological applications in novel Antarctic isolates from Actinomycetota.</title>
        <authorList>
            <person name="Bruna P."/>
            <person name="Nunez-Montero K."/>
            <person name="Contreras M.J."/>
            <person name="Leal K."/>
            <person name="Garcia M."/>
            <person name="Abanto M."/>
            <person name="Barrientos L."/>
        </authorList>
    </citation>
    <scope>NUCLEOTIDE SEQUENCE [LARGE SCALE GENOMIC DNA]</scope>
    <source>
        <strain evidence="1 2">Se16.17</strain>
    </source>
</reference>
<dbReference type="EMBL" id="JBBMFV010000004">
    <property type="protein sequence ID" value="MEO3941751.1"/>
    <property type="molecule type" value="Genomic_DNA"/>
</dbReference>
<evidence type="ECO:0008006" key="3">
    <source>
        <dbReference type="Google" id="ProtNLM"/>
    </source>
</evidence>
<gene>
    <name evidence="1" type="ORF">V3C41_11790</name>
</gene>
<keyword evidence="2" id="KW-1185">Reference proteome</keyword>
<accession>A0ABV0GT86</accession>
<dbReference type="Proteomes" id="UP001448614">
    <property type="component" value="Unassembled WGS sequence"/>
</dbReference>